<evidence type="ECO:0000256" key="1">
    <source>
        <dbReference type="SAM" id="SignalP"/>
    </source>
</evidence>
<feature type="signal peptide" evidence="1">
    <location>
        <begin position="1"/>
        <end position="21"/>
    </location>
</feature>
<name>A0A168FC70_9HYPO</name>
<gene>
    <name evidence="2" type="ORF">AAL_02285</name>
</gene>
<feature type="chain" id="PRO_5007896845" description="IDI-2" evidence="1">
    <location>
        <begin position="22"/>
        <end position="141"/>
    </location>
</feature>
<dbReference type="Proteomes" id="UP000078544">
    <property type="component" value="Unassembled WGS sequence"/>
</dbReference>
<comment type="caution">
    <text evidence="2">The sequence shown here is derived from an EMBL/GenBank/DDBJ whole genome shotgun (WGS) entry which is preliminary data.</text>
</comment>
<keyword evidence="1" id="KW-0732">Signal</keyword>
<sequence>MKHAAILLGLIAVLGFDGAACARIAYAEAKELCGSLGVMNTTSLPEGVDPDKVRVCAEHPLSSAVKESVHDEHKRWCWEGRPVGCSGGYCFKSCAQPGSGEWCWTAKEQGFGDWATCGEDEHCSVGFACGAGGCASCGCSC</sequence>
<evidence type="ECO:0008006" key="4">
    <source>
        <dbReference type="Google" id="ProtNLM"/>
    </source>
</evidence>
<protein>
    <recommendedName>
        <fullName evidence="4">IDI-2</fullName>
    </recommendedName>
</protein>
<dbReference type="AlphaFoldDB" id="A0A168FC70"/>
<accession>A0A168FC70</accession>
<proteinExistence type="predicted"/>
<reference evidence="2 3" key="1">
    <citation type="journal article" date="2016" name="Genome Biol. Evol.">
        <title>Divergent and convergent evolution of fungal pathogenicity.</title>
        <authorList>
            <person name="Shang Y."/>
            <person name="Xiao G."/>
            <person name="Zheng P."/>
            <person name="Cen K."/>
            <person name="Zhan S."/>
            <person name="Wang C."/>
        </authorList>
    </citation>
    <scope>NUCLEOTIDE SEQUENCE [LARGE SCALE GENOMIC DNA]</scope>
    <source>
        <strain evidence="2 3">RCEF 2490</strain>
    </source>
</reference>
<dbReference type="EMBL" id="AZGY01000003">
    <property type="protein sequence ID" value="KZZ99713.1"/>
    <property type="molecule type" value="Genomic_DNA"/>
</dbReference>
<organism evidence="2 3">
    <name type="scientific">Moelleriella libera RCEF 2490</name>
    <dbReference type="NCBI Taxonomy" id="1081109"/>
    <lineage>
        <taxon>Eukaryota</taxon>
        <taxon>Fungi</taxon>
        <taxon>Dikarya</taxon>
        <taxon>Ascomycota</taxon>
        <taxon>Pezizomycotina</taxon>
        <taxon>Sordariomycetes</taxon>
        <taxon>Hypocreomycetidae</taxon>
        <taxon>Hypocreales</taxon>
        <taxon>Clavicipitaceae</taxon>
        <taxon>Moelleriella</taxon>
    </lineage>
</organism>
<dbReference type="OrthoDB" id="3660930at2759"/>
<keyword evidence="3" id="KW-1185">Reference proteome</keyword>
<evidence type="ECO:0000313" key="2">
    <source>
        <dbReference type="EMBL" id="KZZ99713.1"/>
    </source>
</evidence>
<evidence type="ECO:0000313" key="3">
    <source>
        <dbReference type="Proteomes" id="UP000078544"/>
    </source>
</evidence>